<evidence type="ECO:0000259" key="5">
    <source>
        <dbReference type="Pfam" id="PF03328"/>
    </source>
</evidence>
<dbReference type="InterPro" id="IPR040442">
    <property type="entry name" value="Pyrv_kinase-like_dom_sf"/>
</dbReference>
<keyword evidence="4" id="KW-0460">Magnesium</keyword>
<evidence type="ECO:0000256" key="1">
    <source>
        <dbReference type="ARBA" id="ARBA00001946"/>
    </source>
</evidence>
<gene>
    <name evidence="6" type="ORF">FHS82_001316</name>
</gene>
<sequence>MNHPRSYLFVPGHRPDRFGKAASSGAHRIIIDLEDAVGPQDKDFARQHAMQWFVDDGIGVVRINGADTPWFEADLAALAECPQAAVMVPKADTQSIALVARALPDRPLIAIVESVDGLVEAGAVAASQGVARLAFGNLDFGADARIPGTGAVLDPARFQIVVACRRAGLPPPIDGVTVALQDESALAADIARARDLGFTAKLCIHPSQVARVNAGFAPSEAEIDWARRIVSAIEASAGAAVQVDGKMVDRPVLERARAILAEIA</sequence>
<dbReference type="EC" id="4.1.3.34" evidence="6"/>
<organism evidence="6 7">
    <name type="scientific">Pseudochelatococcus lubricantis</name>
    <dbReference type="NCBI Taxonomy" id="1538102"/>
    <lineage>
        <taxon>Bacteria</taxon>
        <taxon>Pseudomonadati</taxon>
        <taxon>Pseudomonadota</taxon>
        <taxon>Alphaproteobacteria</taxon>
        <taxon>Hyphomicrobiales</taxon>
        <taxon>Chelatococcaceae</taxon>
        <taxon>Pseudochelatococcus</taxon>
    </lineage>
</organism>
<evidence type="ECO:0000313" key="6">
    <source>
        <dbReference type="EMBL" id="NIJ57490.1"/>
    </source>
</evidence>
<evidence type="ECO:0000256" key="2">
    <source>
        <dbReference type="ARBA" id="ARBA00005568"/>
    </source>
</evidence>
<keyword evidence="6" id="KW-0456">Lyase</keyword>
<dbReference type="PIRSF" id="PIRSF015582">
    <property type="entry name" value="Cit_lyase_B"/>
    <property type="match status" value="1"/>
</dbReference>
<dbReference type="PANTHER" id="PTHR32308:SF10">
    <property type="entry name" value="CITRATE LYASE SUBUNIT BETA"/>
    <property type="match status" value="1"/>
</dbReference>
<comment type="similarity">
    <text evidence="2">Belongs to the HpcH/HpaI aldolase family.</text>
</comment>
<keyword evidence="3" id="KW-0479">Metal-binding</keyword>
<proteinExistence type="inferred from homology"/>
<comment type="caution">
    <text evidence="6">The sequence shown here is derived from an EMBL/GenBank/DDBJ whole genome shotgun (WGS) entry which is preliminary data.</text>
</comment>
<name>A0ABX0V0Y7_9HYPH</name>
<dbReference type="PANTHER" id="PTHR32308">
    <property type="entry name" value="LYASE BETA SUBUNIT, PUTATIVE (AFU_ORTHOLOGUE AFUA_4G13030)-RELATED"/>
    <property type="match status" value="1"/>
</dbReference>
<accession>A0ABX0V0Y7</accession>
<dbReference type="InterPro" id="IPR005000">
    <property type="entry name" value="Aldolase/citrate-lyase_domain"/>
</dbReference>
<evidence type="ECO:0000256" key="4">
    <source>
        <dbReference type="ARBA" id="ARBA00022842"/>
    </source>
</evidence>
<dbReference type="InterPro" id="IPR015813">
    <property type="entry name" value="Pyrv/PenolPyrv_kinase-like_dom"/>
</dbReference>
<reference evidence="6 7" key="1">
    <citation type="submission" date="2020-03" db="EMBL/GenBank/DDBJ databases">
        <title>Genomic Encyclopedia of Type Strains, Phase IV (KMG-IV): sequencing the most valuable type-strain genomes for metagenomic binning, comparative biology and taxonomic classification.</title>
        <authorList>
            <person name="Goeker M."/>
        </authorList>
    </citation>
    <scope>NUCLEOTIDE SEQUENCE [LARGE SCALE GENOMIC DNA]</scope>
    <source>
        <strain evidence="6 7">DSM 103870</strain>
    </source>
</reference>
<dbReference type="InterPro" id="IPR011206">
    <property type="entry name" value="Citrate_lyase_beta/mcl1/mcl2"/>
</dbReference>
<comment type="cofactor">
    <cofactor evidence="1">
        <name>Mg(2+)</name>
        <dbReference type="ChEBI" id="CHEBI:18420"/>
    </cofactor>
</comment>
<feature type="domain" description="HpcH/HpaI aldolase/citrate lyase" evidence="5">
    <location>
        <begin position="5"/>
        <end position="206"/>
    </location>
</feature>
<evidence type="ECO:0000313" key="7">
    <source>
        <dbReference type="Proteomes" id="UP001429580"/>
    </source>
</evidence>
<dbReference type="GO" id="GO:0008816">
    <property type="term" value="F:citryl-CoA lyase activity"/>
    <property type="evidence" value="ECO:0007669"/>
    <property type="project" value="UniProtKB-EC"/>
</dbReference>
<dbReference type="EMBL" id="JAASQI010000002">
    <property type="protein sequence ID" value="NIJ57490.1"/>
    <property type="molecule type" value="Genomic_DNA"/>
</dbReference>
<keyword evidence="7" id="KW-1185">Reference proteome</keyword>
<evidence type="ECO:0000256" key="3">
    <source>
        <dbReference type="ARBA" id="ARBA00022723"/>
    </source>
</evidence>
<dbReference type="RefSeq" id="WP_166950057.1">
    <property type="nucleotide sequence ID" value="NZ_JAASQI010000002.1"/>
</dbReference>
<protein>
    <submittedName>
        <fullName evidence="6">Citrate lyase subunit beta/citryl-CoA lyase</fullName>
        <ecNumber evidence="6">4.1.3.34</ecNumber>
    </submittedName>
</protein>
<dbReference type="SUPFAM" id="SSF51621">
    <property type="entry name" value="Phosphoenolpyruvate/pyruvate domain"/>
    <property type="match status" value="1"/>
</dbReference>
<dbReference type="Proteomes" id="UP001429580">
    <property type="component" value="Unassembled WGS sequence"/>
</dbReference>
<dbReference type="Gene3D" id="3.20.20.60">
    <property type="entry name" value="Phosphoenolpyruvate-binding domains"/>
    <property type="match status" value="1"/>
</dbReference>
<dbReference type="Pfam" id="PF03328">
    <property type="entry name" value="HpcH_HpaI"/>
    <property type="match status" value="1"/>
</dbReference>